<dbReference type="InterPro" id="IPR001382">
    <property type="entry name" value="Glyco_hydro_47"/>
</dbReference>
<proteinExistence type="inferred from homology"/>
<evidence type="ECO:0000313" key="10">
    <source>
        <dbReference type="EMBL" id="KAH0812057.1"/>
    </source>
</evidence>
<reference evidence="10" key="1">
    <citation type="journal article" date="2020" name="J Insects Food Feed">
        <title>The yellow mealworm (Tenebrio molitor) genome: a resource for the emerging insects as food and feed industry.</title>
        <authorList>
            <person name="Eriksson T."/>
            <person name="Andere A."/>
            <person name="Kelstrup H."/>
            <person name="Emery V."/>
            <person name="Picard C."/>
        </authorList>
    </citation>
    <scope>NUCLEOTIDE SEQUENCE</scope>
    <source>
        <strain evidence="10">Stoneville</strain>
        <tissue evidence="10">Whole head</tissue>
    </source>
</reference>
<feature type="active site" evidence="6">
    <location>
        <position position="1251"/>
    </location>
</feature>
<evidence type="ECO:0000256" key="9">
    <source>
        <dbReference type="SAM" id="MobiDB-lite"/>
    </source>
</evidence>
<dbReference type="GO" id="GO:0005509">
    <property type="term" value="F:calcium ion binding"/>
    <property type="evidence" value="ECO:0007669"/>
    <property type="project" value="InterPro"/>
</dbReference>
<protein>
    <recommendedName>
        <fullName evidence="8">alpha-1,2-Mannosidase</fullName>
        <ecNumber evidence="8">3.2.1.-</ecNumber>
    </recommendedName>
</protein>
<dbReference type="Proteomes" id="UP000719412">
    <property type="component" value="Unassembled WGS sequence"/>
</dbReference>
<dbReference type="GO" id="GO:0044322">
    <property type="term" value="C:endoplasmic reticulum quality control compartment"/>
    <property type="evidence" value="ECO:0007669"/>
    <property type="project" value="GOC"/>
</dbReference>
<dbReference type="EC" id="3.2.1.-" evidence="8"/>
<dbReference type="PROSITE" id="PS51227">
    <property type="entry name" value="SPR"/>
    <property type="match status" value="1"/>
</dbReference>
<comment type="caution">
    <text evidence="10">The sequence shown here is derived from an EMBL/GenBank/DDBJ whole genome shotgun (WGS) entry which is preliminary data.</text>
</comment>
<evidence type="ECO:0000256" key="1">
    <source>
        <dbReference type="ARBA" id="ARBA00004240"/>
    </source>
</evidence>
<evidence type="ECO:0000256" key="8">
    <source>
        <dbReference type="RuleBase" id="RU361193"/>
    </source>
</evidence>
<evidence type="ECO:0000313" key="11">
    <source>
        <dbReference type="Proteomes" id="UP000719412"/>
    </source>
</evidence>
<keyword evidence="7" id="KW-0106">Calcium</keyword>
<feature type="compositionally biased region" description="Basic residues" evidence="9">
    <location>
        <begin position="533"/>
        <end position="544"/>
    </location>
</feature>
<dbReference type="SUPFAM" id="SSF48225">
    <property type="entry name" value="Seven-hairpin glycosidases"/>
    <property type="match status" value="1"/>
</dbReference>
<evidence type="ECO:0000256" key="6">
    <source>
        <dbReference type="PIRSR" id="PIRSR601382-1"/>
    </source>
</evidence>
<feature type="active site" description="Proton donor" evidence="6">
    <location>
        <position position="1344"/>
    </location>
</feature>
<dbReference type="GO" id="GO:0005975">
    <property type="term" value="P:carbohydrate metabolic process"/>
    <property type="evidence" value="ECO:0007669"/>
    <property type="project" value="InterPro"/>
</dbReference>
<organism evidence="10 11">
    <name type="scientific">Tenebrio molitor</name>
    <name type="common">Yellow mealworm beetle</name>
    <dbReference type="NCBI Taxonomy" id="7067"/>
    <lineage>
        <taxon>Eukaryota</taxon>
        <taxon>Metazoa</taxon>
        <taxon>Ecdysozoa</taxon>
        <taxon>Arthropoda</taxon>
        <taxon>Hexapoda</taxon>
        <taxon>Insecta</taxon>
        <taxon>Pterygota</taxon>
        <taxon>Neoptera</taxon>
        <taxon>Endopterygota</taxon>
        <taxon>Coleoptera</taxon>
        <taxon>Polyphaga</taxon>
        <taxon>Cucujiformia</taxon>
        <taxon>Tenebrionidae</taxon>
        <taxon>Tenebrio</taxon>
    </lineage>
</organism>
<keyword evidence="8" id="KW-0378">Hydrolase</keyword>
<keyword evidence="8" id="KW-0326">Glycosidase</keyword>
<feature type="active site" description="Proton donor" evidence="6">
    <location>
        <position position="1110"/>
    </location>
</feature>
<evidence type="ECO:0000256" key="7">
    <source>
        <dbReference type="PIRSR" id="PIRSR601382-2"/>
    </source>
</evidence>
<comment type="function">
    <text evidence="5">Involved in the endoplasmic reticulum-associated degradation (ERAD) pathway that targets misfolded glycoproteins for degradation in an N-glycan-dependent manner. May initiate ERAD by promoting the first mannose trimming step of ERAD substrates, from Man9GlcNAc2 to Man8GlcNAc2. Seems to recognize and bind to exposed hydrophobic regions in target proteins.</text>
</comment>
<dbReference type="InterPro" id="IPR044674">
    <property type="entry name" value="EDEM1/2/3"/>
</dbReference>
<feature type="region of interest" description="Disordered" evidence="9">
    <location>
        <begin position="901"/>
        <end position="954"/>
    </location>
</feature>
<comment type="subcellular location">
    <subcellularLocation>
        <location evidence="1">Endoplasmic reticulum</location>
    </subcellularLocation>
</comment>
<feature type="active site" evidence="6">
    <location>
        <position position="1365"/>
    </location>
</feature>
<feature type="compositionally biased region" description="Low complexity" evidence="9">
    <location>
        <begin position="509"/>
        <end position="518"/>
    </location>
</feature>
<dbReference type="InterPro" id="IPR012341">
    <property type="entry name" value="6hp_glycosidase-like_sf"/>
</dbReference>
<dbReference type="EMBL" id="JABDTM020026335">
    <property type="protein sequence ID" value="KAH0812057.1"/>
    <property type="molecule type" value="Genomic_DNA"/>
</dbReference>
<dbReference type="FunFam" id="1.50.10.10:FF:000015">
    <property type="entry name" value="alpha-1,2-Mannosidase"/>
    <property type="match status" value="1"/>
</dbReference>
<dbReference type="Gene3D" id="1.50.10.10">
    <property type="match status" value="1"/>
</dbReference>
<dbReference type="InterPro" id="IPR036026">
    <property type="entry name" value="Seven-hairpin_glycosidases"/>
</dbReference>
<dbReference type="Pfam" id="PF01532">
    <property type="entry name" value="Glyco_hydro_47"/>
    <property type="match status" value="1"/>
</dbReference>
<comment type="similarity">
    <text evidence="2 8">Belongs to the glycosyl hydrolase 47 family.</text>
</comment>
<evidence type="ECO:0000256" key="4">
    <source>
        <dbReference type="ARBA" id="ARBA00023180"/>
    </source>
</evidence>
<dbReference type="GO" id="GO:1904154">
    <property type="term" value="P:positive regulation of retrograde protein transport, ER to cytosol"/>
    <property type="evidence" value="ECO:0007669"/>
    <property type="project" value="UniProtKB-ARBA"/>
</dbReference>
<keyword evidence="3" id="KW-0256">Endoplasmic reticulum</keyword>
<comment type="cofactor">
    <cofactor evidence="7">
        <name>Ca(2+)</name>
        <dbReference type="ChEBI" id="CHEBI:29108"/>
    </cofactor>
</comment>
<dbReference type="PANTHER" id="PTHR45679:SF6">
    <property type="entry name" value="ER DEGRADATION-ENHANCING ALPHA-MANNOSIDASE-LIKE PROTEIN 2"/>
    <property type="match status" value="1"/>
</dbReference>
<dbReference type="GO" id="GO:0009966">
    <property type="term" value="P:regulation of signal transduction"/>
    <property type="evidence" value="ECO:0007669"/>
    <property type="project" value="InterPro"/>
</dbReference>
<dbReference type="Pfam" id="PF05210">
    <property type="entry name" value="Sprouty"/>
    <property type="match status" value="1"/>
</dbReference>
<dbReference type="PRINTS" id="PR00747">
    <property type="entry name" value="GLYHDRLASE47"/>
</dbReference>
<reference evidence="10" key="2">
    <citation type="submission" date="2021-08" db="EMBL/GenBank/DDBJ databases">
        <authorList>
            <person name="Eriksson T."/>
        </authorList>
    </citation>
    <scope>NUCLEOTIDE SEQUENCE</scope>
    <source>
        <strain evidence="10">Stoneville</strain>
        <tissue evidence="10">Whole head</tissue>
    </source>
</reference>
<keyword evidence="7" id="KW-0479">Metal-binding</keyword>
<dbReference type="GO" id="GO:1904380">
    <property type="term" value="P:endoplasmic reticulum mannose trimming"/>
    <property type="evidence" value="ECO:0007669"/>
    <property type="project" value="InterPro"/>
</dbReference>
<keyword evidence="4" id="KW-0325">Glycoprotein</keyword>
<name>A0A8J6HDG8_TENMO</name>
<sequence length="1639" mass="183666">MSTRISAYLELQVKRSRFCRRNRKVFLLERSREYVPDHFLTMFLFQDETGSPGLLGDLAEDVPSGITARSLQAFHLCLSLSVVLVSKWSNDAGRISVSNRAPERTGAARARRAVPGVVETWPEPAQLPGTVAVSGNERRSCPLGVWTAGRVRAGFLNPFRWADVNFVGTRADLKNNLWAGPTDRSVVGRDSIKPRRRISDCGDRDAIEISGNGLVVRICDATRRKCDACRILRIDLLFRCHLRSLSATGSVEELAFSSRPPNKCHPRRTRIVVVVNVVVAEEKMSQCSNRSFHCSFKSNYRERFAGRPLGAPLSPLLSHRPALPQYTPLCCTELLLLVRSEAVVALSTSQCSAGVPTVWLVCPALDMCGGGGRVAASVRTPGPLPPSTPHDSELFDLVQSARKAPMRQARRSAPAAPGLIVSAPERKPYPETRLLRNRHRFRRALASCDSGPDATPAAFPVEGAARIRERKLHQEEPGTAARSPGHMAHYGGPTSPPRVHRPRAPIMSAPAPLTAPLAPLRPQPPVTLAAPQRRSRQRRRHHPNRPGTSGRRGSPCRRPPVTKQPATASFSKEPTTAAAECVARPSIVCPECSRCRCDSCQQPRPLPQRWVCNDGCLLSADTIIDYASCLCCVKALFYHCSESDGGAGESCADDPCGCSPDRRKARWGCLGALSFVLPCLWLYWPLRGCKHVVEVCYARHSRTGCRCRPPLATPEKRLLDSSQETELFIMIFRACLPSVPRTWTDDREVLCCVAVFSSDTLCLGGHRNYRGSPVLSTLFRIRIISSLVSPSYLVRSATSKPPAFCEVHGSGVRGSTPDSAHHLEAPSSSSKLLLHFYFDTRNPSTRRDARGSERKRYASHVIDRKRQLYTGRMTSIWLHPYSESKGIFNRQKTQVDHTAFRFSHDQSRSGVSEQKVQSDEEGVPERRQPPPPARQSAINERERVGPHTCGGSTASPEEYIWEITEFKEEEEQLEKHAASRIRYGSDGDMSLSFPRRGPLHRKCSPRGCWNPTESPHASCRRSTATIFNAEEVREMFYHAYDSYLKYAYPYDELRPISCDGIDTYGSYSLTLIDALGTLAIMGNHSEFQRVVDILTAKPDFDANINVSVFETNIRIVGGLLSAHLLSHRAGVKLEPGWPCNGPLLRLAEDVAKRLIVAFDTKTGMPYGTINLRKGIPKGETAVTCTAGIGTFILEFGTLSRLTGDPLYEEVAMNALYSLYNHKSPLGLYGNHIDVETGRWTYQDAGIGSGVDSFFEYLVKGSILLQKPELLEIFHEARVSIDKYLKKDDWYMWVSMTKGQVTIPVFQSLEAYWPGVLSLIGDTASAMKTLHNYHQVWLQYGFTPEFYYIPQSEAGTNRESYPLRPELIESIMYLYRATEDPFLLQAGEDILRSIQHSARTPCGYATIKDVRDHRKEDRMESFFLSETTKYLYLLFDTENFIHNQGQHGTVINTPNGECIIETGGYVFNTEAHPIDPAALHCCHDVPIYSSFDFAELESKRSIFRGDSINERRSYVNKNNCTGPEEKIILNKTEDVAVDEITTESSNSYVKLEDNDNISQKINFETIEDNATVLKETAEEKPEVRDVTKSRKKFDVQEMLERFRKRNKNRRNETWENNYKLLSCKAQPFLQRISILGEFFK</sequence>
<keyword evidence="11" id="KW-1185">Reference proteome</keyword>
<accession>A0A8J6HDG8</accession>
<evidence type="ECO:0000256" key="2">
    <source>
        <dbReference type="ARBA" id="ARBA00007658"/>
    </source>
</evidence>
<dbReference type="GO" id="GO:0004571">
    <property type="term" value="F:mannosyl-oligosaccharide 1,2-alpha-mannosidase activity"/>
    <property type="evidence" value="ECO:0007669"/>
    <property type="project" value="InterPro"/>
</dbReference>
<evidence type="ECO:0000256" key="3">
    <source>
        <dbReference type="ARBA" id="ARBA00022824"/>
    </source>
</evidence>
<feature type="binding site" evidence="7">
    <location>
        <position position="1468"/>
    </location>
    <ligand>
        <name>Ca(2+)</name>
        <dbReference type="ChEBI" id="CHEBI:29108"/>
    </ligand>
</feature>
<dbReference type="PANTHER" id="PTHR45679">
    <property type="entry name" value="ER DEGRADATION-ENHANCING ALPHA-MANNOSIDASE-LIKE PROTEIN 2"/>
    <property type="match status" value="1"/>
</dbReference>
<gene>
    <name evidence="10" type="ORF">GEV33_010734</name>
</gene>
<feature type="region of interest" description="Disordered" evidence="9">
    <location>
        <begin position="473"/>
        <end position="571"/>
    </location>
</feature>
<dbReference type="InterPro" id="IPR007875">
    <property type="entry name" value="Sprouty"/>
</dbReference>
<evidence type="ECO:0000256" key="5">
    <source>
        <dbReference type="ARBA" id="ARBA00054385"/>
    </source>
</evidence>
<dbReference type="GO" id="GO:0016020">
    <property type="term" value="C:membrane"/>
    <property type="evidence" value="ECO:0007669"/>
    <property type="project" value="InterPro"/>
</dbReference>